<evidence type="ECO:0000313" key="3">
    <source>
        <dbReference type="Proteomes" id="UP000029980"/>
    </source>
</evidence>
<dbReference type="EMBL" id="CP008887">
    <property type="protein sequence ID" value="AIU68890.1"/>
    <property type="molecule type" value="Genomic_DNA"/>
</dbReference>
<protein>
    <recommendedName>
        <fullName evidence="1">UPF0128 protein TEU_00255</fullName>
    </recommendedName>
</protein>
<gene>
    <name evidence="2" type="ORF">TEU_00255</name>
</gene>
<dbReference type="NCBIfam" id="TIGR00703">
    <property type="entry name" value="TIGR00703 family protein"/>
    <property type="match status" value="1"/>
</dbReference>
<dbReference type="Pfam" id="PF03673">
    <property type="entry name" value="UPF0128"/>
    <property type="match status" value="1"/>
</dbReference>
<dbReference type="STRING" id="1505907.TEU_00255"/>
<proteinExistence type="inferred from homology"/>
<keyword evidence="3" id="KW-1185">Reference proteome</keyword>
<dbReference type="OrthoDB" id="84574at2157"/>
<sequence>MLEGYYIVENTGVVPAERRFRFKDLKAWGYDLHLGTIDGREAYFVSRTGTHEEGETYTEKGREYYISETQQEIPKDARLLARIVIERGQPYLEFWLDTEEGNYPLAKEDPRLILHRFWTAKKFNQLEKHVGSVGLTTDFFKDRVFVKGIPLPFDEYPPKVRRVLRAVRDVHRDMTGFGRFVFQYYGEEDKTHNYRLWWLLPTIHLFDVEISNEVDKILAMLD</sequence>
<dbReference type="AlphaFoldDB" id="A0A097QR00"/>
<comment type="similarity">
    <text evidence="1">Belongs to the UPF0128 family.</text>
</comment>
<accession>A0A097QR00</accession>
<organism evidence="2 3">
    <name type="scientific">Thermococcus eurythermalis</name>
    <dbReference type="NCBI Taxonomy" id="1505907"/>
    <lineage>
        <taxon>Archaea</taxon>
        <taxon>Methanobacteriati</taxon>
        <taxon>Methanobacteriota</taxon>
        <taxon>Thermococci</taxon>
        <taxon>Thermococcales</taxon>
        <taxon>Thermococcaceae</taxon>
        <taxon>Thermococcus</taxon>
    </lineage>
</organism>
<reference evidence="2 3" key="1">
    <citation type="journal article" date="2015" name="Int. J. Syst. Evol. Microbiol.">
        <title>Thermococcus eurythermalis sp. nov., a conditional piezophilic hyperthermophilic archaeon with a wide temperature range isolated from an oil-immersed chimney in the Guaymas Basin.</title>
        <authorList>
            <person name="Zhao W."/>
            <person name="Zeng X."/>
            <person name="Xiao X."/>
        </authorList>
    </citation>
    <scope>NUCLEOTIDE SEQUENCE [LARGE SCALE GENOMIC DNA]</scope>
    <source>
        <strain evidence="2 3">A501</strain>
    </source>
</reference>
<dbReference type="HOGENOM" id="CLU_1243079_0_0_2"/>
<evidence type="ECO:0000313" key="2">
    <source>
        <dbReference type="EMBL" id="AIU68890.1"/>
    </source>
</evidence>
<dbReference type="InterPro" id="IPR005266">
    <property type="entry name" value="UPF0128"/>
</dbReference>
<evidence type="ECO:0000256" key="1">
    <source>
        <dbReference type="HAMAP-Rule" id="MF_00264"/>
    </source>
</evidence>
<dbReference type="GeneID" id="25151861"/>
<name>A0A097QR00_9EURY</name>
<dbReference type="RefSeq" id="WP_050001873.1">
    <property type="nucleotide sequence ID" value="NZ_CP008887.1"/>
</dbReference>
<dbReference type="KEGG" id="teu:TEU_00255"/>
<dbReference type="Proteomes" id="UP000029980">
    <property type="component" value="Chromosome"/>
</dbReference>
<dbReference type="HAMAP" id="MF_00264">
    <property type="entry name" value="UPF0128"/>
    <property type="match status" value="1"/>
</dbReference>